<reference evidence="5" key="1">
    <citation type="submission" date="2017-09" db="EMBL/GenBank/DDBJ databases">
        <authorList>
            <person name="Regsiter A."/>
            <person name="William W."/>
        </authorList>
    </citation>
    <scope>NUCLEOTIDE SEQUENCE [LARGE SCALE GENOMIC DNA]</scope>
    <source>
        <strain evidence="5">500-1</strain>
    </source>
</reference>
<dbReference type="InterPro" id="IPR051608">
    <property type="entry name" value="RQC_Subunit_NEMF"/>
</dbReference>
<evidence type="ECO:0000259" key="3">
    <source>
        <dbReference type="Pfam" id="PF05670"/>
    </source>
</evidence>
<gene>
    <name evidence="4" type="ORF">DPRO_0140</name>
</gene>
<organism evidence="4 5">
    <name type="scientific">Pseudodesulfovibrio profundus</name>
    <dbReference type="NCBI Taxonomy" id="57320"/>
    <lineage>
        <taxon>Bacteria</taxon>
        <taxon>Pseudomonadati</taxon>
        <taxon>Thermodesulfobacteriota</taxon>
        <taxon>Desulfovibrionia</taxon>
        <taxon>Desulfovibrionales</taxon>
        <taxon>Desulfovibrionaceae</taxon>
    </lineage>
</organism>
<keyword evidence="5" id="KW-1185">Reference proteome</keyword>
<keyword evidence="1" id="KW-0175">Coiled coil</keyword>
<dbReference type="GO" id="GO:1990112">
    <property type="term" value="C:RQC complex"/>
    <property type="evidence" value="ECO:0007669"/>
    <property type="project" value="TreeGrafter"/>
</dbReference>
<dbReference type="PANTHER" id="PTHR15239:SF6">
    <property type="entry name" value="RIBOSOME QUALITY CONTROL COMPLEX SUBUNIT NEMF"/>
    <property type="match status" value="1"/>
</dbReference>
<dbReference type="Proteomes" id="UP000219215">
    <property type="component" value="Chromosome DPRO"/>
</dbReference>
<proteinExistence type="predicted"/>
<feature type="coiled-coil region" evidence="1">
    <location>
        <begin position="240"/>
        <end position="277"/>
    </location>
</feature>
<dbReference type="GO" id="GO:0000049">
    <property type="term" value="F:tRNA binding"/>
    <property type="evidence" value="ECO:0007669"/>
    <property type="project" value="TreeGrafter"/>
</dbReference>
<sequence length="504" mass="57441">MEANFFRFLAAEIGVFLVGRRIDKVFGPAPGVWTLKIQNSGAPLHLLFRPAKTAGHLFLSPIKPVNPANAPAMAMWFRKRLRNRKVLDWHLDWPNLRLALHLSPRNHPPCDDYLIFDIRNGMEFVEELDSDFDKQPEWPTLEEAIEDSEIWREYPHLSPPLRKALSSLPEEDAHLFYLSIASGTSTNFHLCKTAQGWQSPTVWGCHGDGELFNSALDASNAFGERTLFTMMEMEEEKPTQTLLKRARKKVNRNLARLDQEEERLKRLAAEKIKAEAMQAELYRFKNEEGLEEVTVEHPKHGVMTVPLNPYLSPTENMELYFKKADKADRGFPHVRRRRKELEAELERLTNGTLPDNHQPAPEKEQVTGPPSLPKRYKGLAVSLFKSSDGFTIVRGKNKKANHDIISKAASPFDYWFHIADGPSSHVILRRDHPGHEVPDATLEEAAILCALKSYRKEDGKADVMYALVKDVRKVKGFAHGQVVVDQKLGTIRVDIDPDLEQKLS</sequence>
<dbReference type="OrthoDB" id="9766163at2"/>
<dbReference type="AlphaFoldDB" id="A0A2C8F5C2"/>
<dbReference type="GO" id="GO:0043023">
    <property type="term" value="F:ribosomal large subunit binding"/>
    <property type="evidence" value="ECO:0007669"/>
    <property type="project" value="TreeGrafter"/>
</dbReference>
<dbReference type="EMBL" id="LT907975">
    <property type="protein sequence ID" value="SOB57019.1"/>
    <property type="molecule type" value="Genomic_DNA"/>
</dbReference>
<evidence type="ECO:0000256" key="2">
    <source>
        <dbReference type="SAM" id="MobiDB-lite"/>
    </source>
</evidence>
<protein>
    <recommendedName>
        <fullName evidence="3">NFACT RNA-binding domain-containing protein</fullName>
    </recommendedName>
</protein>
<feature type="region of interest" description="Disordered" evidence="2">
    <location>
        <begin position="345"/>
        <end position="372"/>
    </location>
</feature>
<dbReference type="KEGG" id="pprf:DPRO_0140"/>
<dbReference type="InterPro" id="IPR008532">
    <property type="entry name" value="NFACT_RNA-bd"/>
</dbReference>
<dbReference type="Gene3D" id="2.30.310.10">
    <property type="entry name" value="ibrinogen binding protein from staphylococcus aureus domain"/>
    <property type="match status" value="1"/>
</dbReference>
<evidence type="ECO:0000256" key="1">
    <source>
        <dbReference type="SAM" id="Coils"/>
    </source>
</evidence>
<accession>A0A2C8F5C2</accession>
<feature type="domain" description="NFACT RNA-binding" evidence="3">
    <location>
        <begin position="382"/>
        <end position="484"/>
    </location>
</feature>
<evidence type="ECO:0000313" key="4">
    <source>
        <dbReference type="EMBL" id="SOB57019.1"/>
    </source>
</evidence>
<evidence type="ECO:0000313" key="5">
    <source>
        <dbReference type="Proteomes" id="UP000219215"/>
    </source>
</evidence>
<dbReference type="Pfam" id="PF05670">
    <property type="entry name" value="NFACT-R_1"/>
    <property type="match status" value="1"/>
</dbReference>
<dbReference type="GO" id="GO:0072344">
    <property type="term" value="P:rescue of stalled ribosome"/>
    <property type="evidence" value="ECO:0007669"/>
    <property type="project" value="TreeGrafter"/>
</dbReference>
<dbReference type="Pfam" id="PF05833">
    <property type="entry name" value="NFACT_N"/>
    <property type="match status" value="1"/>
</dbReference>
<name>A0A2C8F5C2_9BACT</name>
<dbReference type="PANTHER" id="PTHR15239">
    <property type="entry name" value="NUCLEAR EXPORT MEDIATOR FACTOR NEMF"/>
    <property type="match status" value="1"/>
</dbReference>